<dbReference type="InterPro" id="IPR045073">
    <property type="entry name" value="Omega/Tau-like"/>
</dbReference>
<dbReference type="PROSITE" id="PS50404">
    <property type="entry name" value="GST_NTER"/>
    <property type="match status" value="1"/>
</dbReference>
<dbReference type="AlphaFoldDB" id="A0A1D6K744"/>
<dbReference type="PANTHER" id="PTHR11260">
    <property type="entry name" value="GLUTATHIONE S-TRANSFERASE, GST, SUPERFAMILY, GST DOMAIN CONTAINING"/>
    <property type="match status" value="1"/>
</dbReference>
<keyword evidence="1" id="KW-0963">Cytoplasm</keyword>
<organism evidence="3">
    <name type="scientific">Zea mays</name>
    <name type="common">Maize</name>
    <dbReference type="NCBI Taxonomy" id="4577"/>
    <lineage>
        <taxon>Eukaryota</taxon>
        <taxon>Viridiplantae</taxon>
        <taxon>Streptophyta</taxon>
        <taxon>Embryophyta</taxon>
        <taxon>Tracheophyta</taxon>
        <taxon>Spermatophyta</taxon>
        <taxon>Magnoliopsida</taxon>
        <taxon>Liliopsida</taxon>
        <taxon>Poales</taxon>
        <taxon>Poaceae</taxon>
        <taxon>PACMAD clade</taxon>
        <taxon>Panicoideae</taxon>
        <taxon>Andropogonodae</taxon>
        <taxon>Andropogoneae</taxon>
        <taxon>Tripsacinae</taxon>
        <taxon>Zea</taxon>
    </lineage>
</organism>
<sequence>MAGGDDLKLLGLWASPYVLRVKLALSLKGLSYENVEEDLRDKSELLLKSNPVHQKVPVLIHGGKPMLPAWNQSTMGKTEEERAACSGGCARRRSCTASGPSTPSGLRCWRRGRSASARWMPSRR</sequence>
<comment type="subcellular location">
    <subcellularLocation>
        <location evidence="1">Cytoplasm</location>
        <location evidence="1">Cytosol</location>
    </subcellularLocation>
</comment>
<comment type="similarity">
    <text evidence="1">Belongs to the GST superfamily.</text>
</comment>
<name>A0A1D6K744_MAIZE</name>
<proteinExistence type="inferred from homology"/>
<reference evidence="3" key="1">
    <citation type="submission" date="2015-12" db="EMBL/GenBank/DDBJ databases">
        <title>Update maize B73 reference genome by single molecule sequencing technologies.</title>
        <authorList>
            <consortium name="Maize Genome Sequencing Project"/>
            <person name="Ware D."/>
        </authorList>
    </citation>
    <scope>NUCLEOTIDE SEQUENCE [LARGE SCALE GENOMIC DNA]</scope>
    <source>
        <tissue evidence="3">Seedling</tissue>
    </source>
</reference>
<dbReference type="PANTHER" id="PTHR11260:SF770">
    <property type="entry name" value="GLUTATHIONE S-TRANSFERASE"/>
    <property type="match status" value="1"/>
</dbReference>
<dbReference type="InterPro" id="IPR004045">
    <property type="entry name" value="Glutathione_S-Trfase_N"/>
</dbReference>
<comment type="catalytic activity">
    <reaction evidence="1">
        <text>RX + glutathione = an S-substituted glutathione + a halide anion + H(+)</text>
        <dbReference type="Rhea" id="RHEA:16437"/>
        <dbReference type="ChEBI" id="CHEBI:15378"/>
        <dbReference type="ChEBI" id="CHEBI:16042"/>
        <dbReference type="ChEBI" id="CHEBI:17792"/>
        <dbReference type="ChEBI" id="CHEBI:57925"/>
        <dbReference type="ChEBI" id="CHEBI:90779"/>
        <dbReference type="EC" id="2.5.1.18"/>
    </reaction>
</comment>
<evidence type="ECO:0000313" key="3">
    <source>
        <dbReference type="EMBL" id="ONL99383.1"/>
    </source>
</evidence>
<gene>
    <name evidence="3" type="ORF">ZEAMMB73_Zm00001d029699</name>
</gene>
<evidence type="ECO:0000256" key="1">
    <source>
        <dbReference type="RuleBase" id="RU369102"/>
    </source>
</evidence>
<comment type="function">
    <text evidence="1">Is involved in the conjugation of reduced glutathione to a wide number of exogenous and endogenous hydrophobic electrophiles.</text>
</comment>
<dbReference type="Pfam" id="PF02798">
    <property type="entry name" value="GST_N"/>
    <property type="match status" value="1"/>
</dbReference>
<dbReference type="InterPro" id="IPR036249">
    <property type="entry name" value="Thioredoxin-like_sf"/>
</dbReference>
<accession>A0A1D6K744</accession>
<dbReference type="EC" id="2.5.1.18" evidence="1"/>
<dbReference type="CDD" id="cd03058">
    <property type="entry name" value="GST_N_Tau"/>
    <property type="match status" value="1"/>
</dbReference>
<keyword evidence="1 3" id="KW-0808">Transferase</keyword>
<dbReference type="Gene3D" id="3.40.30.10">
    <property type="entry name" value="Glutaredoxin"/>
    <property type="match status" value="1"/>
</dbReference>
<feature type="domain" description="GST N-terminal" evidence="2">
    <location>
        <begin position="5"/>
        <end position="87"/>
    </location>
</feature>
<dbReference type="EMBL" id="CM007647">
    <property type="protein sequence ID" value="ONL99383.1"/>
    <property type="molecule type" value="Genomic_DNA"/>
</dbReference>
<dbReference type="GO" id="GO:0005829">
    <property type="term" value="C:cytosol"/>
    <property type="evidence" value="ECO:0007669"/>
    <property type="project" value="UniProtKB-SubCell"/>
</dbReference>
<protein>
    <recommendedName>
        <fullName evidence="1">Glutathione S-transferase</fullName>
        <ecNumber evidence="1">2.5.1.18</ecNumber>
    </recommendedName>
</protein>
<dbReference type="SUPFAM" id="SSF52833">
    <property type="entry name" value="Thioredoxin-like"/>
    <property type="match status" value="1"/>
</dbReference>
<dbReference type="GO" id="GO:0004364">
    <property type="term" value="F:glutathione transferase activity"/>
    <property type="evidence" value="ECO:0007669"/>
    <property type="project" value="UniProtKB-UniRule"/>
</dbReference>
<evidence type="ECO:0000259" key="2">
    <source>
        <dbReference type="PROSITE" id="PS50404"/>
    </source>
</evidence>